<dbReference type="Pfam" id="PF08046">
    <property type="entry name" value="IlvGEDA_leader"/>
    <property type="match status" value="1"/>
</dbReference>
<evidence type="ECO:0000313" key="7">
    <source>
        <dbReference type="EMBL" id="QSI91589.1"/>
    </source>
</evidence>
<feature type="transmembrane region" description="Helical" evidence="6">
    <location>
        <begin position="7"/>
        <end position="27"/>
    </location>
</feature>
<gene>
    <name evidence="7" type="ORF">JGC47_16350</name>
</gene>
<keyword evidence="6" id="KW-1133">Transmembrane helix</keyword>
<dbReference type="EMBL" id="CP066796">
    <property type="protein sequence ID" value="QSI91589.1"/>
    <property type="molecule type" value="Genomic_DNA"/>
</dbReference>
<evidence type="ECO:0000256" key="6">
    <source>
        <dbReference type="SAM" id="Phobius"/>
    </source>
</evidence>
<sequence>MKALLRVVSLVLINVVVIIFTPCGATLGGRKA</sequence>
<protein>
    <recommendedName>
        <fullName evidence="1">ilv operon leader peptide</fullName>
    </recommendedName>
    <alternativeName>
        <fullName evidence="5">ilvGMEDA operon attenuator peptide</fullName>
    </alternativeName>
</protein>
<keyword evidence="2" id="KW-0028">Amino-acid biosynthesis</keyword>
<accession>A0ABX7MGM6</accession>
<evidence type="ECO:0000256" key="4">
    <source>
        <dbReference type="ARBA" id="ARBA00023304"/>
    </source>
</evidence>
<name>A0ABX7MGM6_ERWAM</name>
<evidence type="ECO:0000256" key="1">
    <source>
        <dbReference type="ARBA" id="ARBA00017652"/>
    </source>
</evidence>
<evidence type="ECO:0000256" key="3">
    <source>
        <dbReference type="ARBA" id="ARBA00022623"/>
    </source>
</evidence>
<keyword evidence="6" id="KW-0812">Transmembrane</keyword>
<dbReference type="InterPro" id="IPR012567">
    <property type="entry name" value="IlvGEDA_leader"/>
</dbReference>
<keyword evidence="6" id="KW-0472">Membrane</keyword>
<evidence type="ECO:0000256" key="2">
    <source>
        <dbReference type="ARBA" id="ARBA00022605"/>
    </source>
</evidence>
<keyword evidence="8" id="KW-1185">Reference proteome</keyword>
<keyword evidence="4" id="KW-0100">Branched-chain amino acid biosynthesis</keyword>
<organism evidence="7 8">
    <name type="scientific">Erwinia amylovora</name>
    <name type="common">Fire blight bacteria</name>
    <dbReference type="NCBI Taxonomy" id="552"/>
    <lineage>
        <taxon>Bacteria</taxon>
        <taxon>Pseudomonadati</taxon>
        <taxon>Pseudomonadota</taxon>
        <taxon>Gammaproteobacteria</taxon>
        <taxon>Enterobacterales</taxon>
        <taxon>Erwiniaceae</taxon>
        <taxon>Erwinia</taxon>
    </lineage>
</organism>
<evidence type="ECO:0000256" key="5">
    <source>
        <dbReference type="ARBA" id="ARBA00033168"/>
    </source>
</evidence>
<proteinExistence type="predicted"/>
<keyword evidence="3" id="KW-0428">Leader peptide</keyword>
<dbReference type="Proteomes" id="UP000662840">
    <property type="component" value="Chromosome"/>
</dbReference>
<dbReference type="GeneID" id="97607593"/>
<reference evidence="7 8" key="1">
    <citation type="submission" date="2020-12" db="EMBL/GenBank/DDBJ databases">
        <title>Genome sequence of Erwinia amylovora ATCC15580, a type strain.</title>
        <authorList>
            <person name="Kang I.-J."/>
            <person name="Roh E."/>
        </authorList>
    </citation>
    <scope>NUCLEOTIDE SEQUENCE [LARGE SCALE GENOMIC DNA]</scope>
    <source>
        <strain evidence="7 8">ATCC 15580</strain>
    </source>
</reference>
<evidence type="ECO:0000313" key="8">
    <source>
        <dbReference type="Proteomes" id="UP000662840"/>
    </source>
</evidence>
<dbReference type="RefSeq" id="WP_099258353.1">
    <property type="nucleotide sequence ID" value="NZ_CP024970.1"/>
</dbReference>